<feature type="region of interest" description="Disordered" evidence="6">
    <location>
        <begin position="301"/>
        <end position="336"/>
    </location>
</feature>
<comment type="similarity">
    <text evidence="5">Belongs to the bacterial solute-binding protein 9 family.</text>
</comment>
<keyword evidence="4 7" id="KW-0732">Signal</keyword>
<dbReference type="EMBL" id="JAQFWQ010000113">
    <property type="protein sequence ID" value="MDA2814291.1"/>
    <property type="molecule type" value="Genomic_DNA"/>
</dbReference>
<organism evidence="8 9">
    <name type="scientific">Nocardiopsis endophytica</name>
    <dbReference type="NCBI Taxonomy" id="3018445"/>
    <lineage>
        <taxon>Bacteria</taxon>
        <taxon>Bacillati</taxon>
        <taxon>Actinomycetota</taxon>
        <taxon>Actinomycetes</taxon>
        <taxon>Streptosporangiales</taxon>
        <taxon>Nocardiopsidaceae</taxon>
        <taxon>Nocardiopsis</taxon>
    </lineage>
</organism>
<dbReference type="InterPro" id="IPR050492">
    <property type="entry name" value="Bact_metal-bind_prot9"/>
</dbReference>
<keyword evidence="9" id="KW-1185">Reference proteome</keyword>
<dbReference type="PANTHER" id="PTHR42953:SF1">
    <property type="entry name" value="METAL-BINDING PROTEIN HI_0362-RELATED"/>
    <property type="match status" value="1"/>
</dbReference>
<dbReference type="Gene3D" id="3.40.50.1980">
    <property type="entry name" value="Nitrogenase molybdenum iron protein domain"/>
    <property type="match status" value="2"/>
</dbReference>
<evidence type="ECO:0000256" key="4">
    <source>
        <dbReference type="ARBA" id="ARBA00022729"/>
    </source>
</evidence>
<keyword evidence="3" id="KW-0479">Metal-binding</keyword>
<evidence type="ECO:0000313" key="8">
    <source>
        <dbReference type="EMBL" id="MDA2814291.1"/>
    </source>
</evidence>
<feature type="chain" id="PRO_5047255493" evidence="7">
    <location>
        <begin position="31"/>
        <end position="336"/>
    </location>
</feature>
<evidence type="ECO:0000256" key="7">
    <source>
        <dbReference type="SAM" id="SignalP"/>
    </source>
</evidence>
<comment type="subcellular location">
    <subcellularLocation>
        <location evidence="1">Cell envelope</location>
    </subcellularLocation>
</comment>
<evidence type="ECO:0000256" key="2">
    <source>
        <dbReference type="ARBA" id="ARBA00022448"/>
    </source>
</evidence>
<evidence type="ECO:0000256" key="6">
    <source>
        <dbReference type="SAM" id="MobiDB-lite"/>
    </source>
</evidence>
<dbReference type="InterPro" id="IPR006127">
    <property type="entry name" value="ZnuA-like"/>
</dbReference>
<evidence type="ECO:0000256" key="5">
    <source>
        <dbReference type="RuleBase" id="RU003512"/>
    </source>
</evidence>
<dbReference type="InterPro" id="IPR006128">
    <property type="entry name" value="Lipoprotein_PsaA-like"/>
</dbReference>
<dbReference type="CDD" id="cd01137">
    <property type="entry name" value="PsaA"/>
    <property type="match status" value="1"/>
</dbReference>
<dbReference type="PRINTS" id="PR00691">
    <property type="entry name" value="ADHESINB"/>
</dbReference>
<accession>A0ABT4UBF0</accession>
<gene>
    <name evidence="8" type="ORF">O4J56_26820</name>
</gene>
<keyword evidence="2 5" id="KW-0813">Transport</keyword>
<dbReference type="SUPFAM" id="SSF53807">
    <property type="entry name" value="Helical backbone' metal receptor"/>
    <property type="match status" value="1"/>
</dbReference>
<evidence type="ECO:0000256" key="1">
    <source>
        <dbReference type="ARBA" id="ARBA00004196"/>
    </source>
</evidence>
<dbReference type="RefSeq" id="WP_270689635.1">
    <property type="nucleotide sequence ID" value="NZ_JAQFWQ010000113.1"/>
</dbReference>
<feature type="signal peptide" evidence="7">
    <location>
        <begin position="1"/>
        <end position="30"/>
    </location>
</feature>
<dbReference type="Pfam" id="PF01297">
    <property type="entry name" value="ZnuA"/>
    <property type="match status" value="1"/>
</dbReference>
<dbReference type="InterPro" id="IPR006129">
    <property type="entry name" value="AdhesinB"/>
</dbReference>
<dbReference type="PROSITE" id="PS51257">
    <property type="entry name" value="PROKAR_LIPOPROTEIN"/>
    <property type="match status" value="1"/>
</dbReference>
<dbReference type="Proteomes" id="UP001527866">
    <property type="component" value="Unassembled WGS sequence"/>
</dbReference>
<comment type="caution">
    <text evidence="8">The sequence shown here is derived from an EMBL/GenBank/DDBJ whole genome shotgun (WGS) entry which is preliminary data.</text>
</comment>
<dbReference type="PANTHER" id="PTHR42953">
    <property type="entry name" value="HIGH-AFFINITY ZINC UPTAKE SYSTEM PROTEIN ZNUA-RELATED"/>
    <property type="match status" value="1"/>
</dbReference>
<protein>
    <submittedName>
        <fullName evidence="8">Metal ABC transporter substrate-binding protein</fullName>
    </submittedName>
</protein>
<reference evidence="8 9" key="1">
    <citation type="submission" date="2023-01" db="EMBL/GenBank/DDBJ databases">
        <title>Draft genome sequence of Nocardiopsis sp. RSe5-2 isolated from halophytes.</title>
        <authorList>
            <person name="Duangmal K."/>
            <person name="Chantavorakit T."/>
        </authorList>
    </citation>
    <scope>NUCLEOTIDE SEQUENCE [LARGE SCALE GENOMIC DNA]</scope>
    <source>
        <strain evidence="8 9">RSe5-2</strain>
    </source>
</reference>
<name>A0ABT4UBF0_9ACTN</name>
<dbReference type="PRINTS" id="PR00690">
    <property type="entry name" value="ADHESNFAMILY"/>
</dbReference>
<proteinExistence type="inferred from homology"/>
<sequence>MPNIRGRSSSLRRWGAVSLTAALLGGTACAAPADGGDGRPKVLTTFTVIADMVRNVAGDHLQVESITRPGAEIHGYQPTPDDLVRAQDADLVLDNGLGLEGWFAQFTDRVDAPTATLTEGVETIPIAAGEYEGRANPHAWMSPDNAAVYIANIRDALTELDPEHADDYAANARAYTDRVAEVGDYLQTELKDLPEGSRALVTCEGAFSYLARDTGLEEKYLWAVNADSQGTPQQIASAVEFVRDNDVPAVFCETTVNDKAQRQVARESGARFAGELYVDSLSRPGGPVPTYLDLLGHDAQTIVEGLTGEPADPPPSVSGGTGGTDKEEPQEGGDAP</sequence>
<evidence type="ECO:0000256" key="3">
    <source>
        <dbReference type="ARBA" id="ARBA00022723"/>
    </source>
</evidence>
<evidence type="ECO:0000313" key="9">
    <source>
        <dbReference type="Proteomes" id="UP001527866"/>
    </source>
</evidence>